<dbReference type="OrthoDB" id="9768177at2"/>
<feature type="signal peptide" evidence="12">
    <location>
        <begin position="1"/>
        <end position="19"/>
    </location>
</feature>
<dbReference type="KEGG" id="pko:PKOR_21050"/>
<dbReference type="Proteomes" id="UP000033109">
    <property type="component" value="Chromosome"/>
</dbReference>
<dbReference type="PROSITE" id="PS52016">
    <property type="entry name" value="TONB_DEPENDENT_REC_3"/>
    <property type="match status" value="1"/>
</dbReference>
<dbReference type="HOGENOM" id="CLU_004317_2_1_10"/>
<evidence type="ECO:0000256" key="7">
    <source>
        <dbReference type="ARBA" id="ARBA00023136"/>
    </source>
</evidence>
<keyword evidence="3 10" id="KW-1134">Transmembrane beta strand</keyword>
<dbReference type="NCBIfam" id="TIGR04056">
    <property type="entry name" value="OMP_RagA_SusC"/>
    <property type="match status" value="1"/>
</dbReference>
<evidence type="ECO:0000256" key="11">
    <source>
        <dbReference type="RuleBase" id="RU003357"/>
    </source>
</evidence>
<dbReference type="InterPro" id="IPR012910">
    <property type="entry name" value="Plug_dom"/>
</dbReference>
<keyword evidence="7 10" id="KW-0472">Membrane</keyword>
<dbReference type="GO" id="GO:0044718">
    <property type="term" value="P:siderophore transmembrane transport"/>
    <property type="evidence" value="ECO:0007669"/>
    <property type="project" value="TreeGrafter"/>
</dbReference>
<dbReference type="Gene3D" id="2.170.130.10">
    <property type="entry name" value="TonB-dependent receptor, plug domain"/>
    <property type="match status" value="1"/>
</dbReference>
<evidence type="ECO:0000256" key="9">
    <source>
        <dbReference type="ARBA" id="ARBA00023237"/>
    </source>
</evidence>
<proteinExistence type="inferred from homology"/>
<dbReference type="Gene3D" id="2.60.40.1120">
    <property type="entry name" value="Carboxypeptidase-like, regulatory domain"/>
    <property type="match status" value="1"/>
</dbReference>
<dbReference type="InterPro" id="IPR000531">
    <property type="entry name" value="Beta-barrel_TonB"/>
</dbReference>
<comment type="subcellular location">
    <subcellularLocation>
        <location evidence="1 10">Cell outer membrane</location>
        <topology evidence="1 10">Multi-pass membrane protein</topology>
    </subcellularLocation>
</comment>
<evidence type="ECO:0000256" key="10">
    <source>
        <dbReference type="PROSITE-ProRule" id="PRU01360"/>
    </source>
</evidence>
<feature type="chain" id="PRO_5002417034" evidence="12">
    <location>
        <begin position="20"/>
        <end position="1036"/>
    </location>
</feature>
<evidence type="ECO:0000256" key="8">
    <source>
        <dbReference type="ARBA" id="ARBA00023170"/>
    </source>
</evidence>
<dbReference type="InterPro" id="IPR008969">
    <property type="entry name" value="CarboxyPept-like_regulatory"/>
</dbReference>
<dbReference type="InterPro" id="IPR023997">
    <property type="entry name" value="TonB-dep_OMP_SusC/RagA_CS"/>
</dbReference>
<dbReference type="InterPro" id="IPR037066">
    <property type="entry name" value="Plug_dom_sf"/>
</dbReference>
<evidence type="ECO:0000256" key="5">
    <source>
        <dbReference type="ARBA" id="ARBA00022729"/>
    </source>
</evidence>
<evidence type="ECO:0000313" key="16">
    <source>
        <dbReference type="Proteomes" id="UP000033109"/>
    </source>
</evidence>
<dbReference type="GO" id="GO:0015344">
    <property type="term" value="F:siderophore uptake transmembrane transporter activity"/>
    <property type="evidence" value="ECO:0007669"/>
    <property type="project" value="TreeGrafter"/>
</dbReference>
<evidence type="ECO:0000256" key="3">
    <source>
        <dbReference type="ARBA" id="ARBA00022452"/>
    </source>
</evidence>
<keyword evidence="2 10" id="KW-0813">Transport</keyword>
<accession>A0A0E3ZGT2</accession>
<dbReference type="RefSeq" id="WP_046313307.1">
    <property type="nucleotide sequence ID" value="NZ_CBCSCY010000028.1"/>
</dbReference>
<keyword evidence="9 10" id="KW-0998">Cell outer membrane</keyword>
<organism evidence="15 16">
    <name type="scientific">Pontibacter korlensis</name>
    <dbReference type="NCBI Taxonomy" id="400092"/>
    <lineage>
        <taxon>Bacteria</taxon>
        <taxon>Pseudomonadati</taxon>
        <taxon>Bacteroidota</taxon>
        <taxon>Cytophagia</taxon>
        <taxon>Cytophagales</taxon>
        <taxon>Hymenobacteraceae</taxon>
        <taxon>Pontibacter</taxon>
    </lineage>
</organism>
<dbReference type="InterPro" id="IPR039426">
    <property type="entry name" value="TonB-dep_rcpt-like"/>
</dbReference>
<dbReference type="NCBIfam" id="TIGR04057">
    <property type="entry name" value="SusC_RagA_signa"/>
    <property type="match status" value="1"/>
</dbReference>
<dbReference type="EMBL" id="CP009621">
    <property type="protein sequence ID" value="AKD05104.1"/>
    <property type="molecule type" value="Genomic_DNA"/>
</dbReference>
<keyword evidence="8 15" id="KW-0675">Receptor</keyword>
<dbReference type="PANTHER" id="PTHR30069:SF29">
    <property type="entry name" value="HEMOGLOBIN AND HEMOGLOBIN-HAPTOGLOBIN-BINDING PROTEIN 1-RELATED"/>
    <property type="match status" value="1"/>
</dbReference>
<keyword evidence="6 11" id="KW-0798">TonB box</keyword>
<dbReference type="Pfam" id="PF00593">
    <property type="entry name" value="TonB_dep_Rec_b-barrel"/>
    <property type="match status" value="1"/>
</dbReference>
<dbReference type="InterPro" id="IPR036942">
    <property type="entry name" value="Beta-barrel_TonB_sf"/>
</dbReference>
<sequence length="1036" mass="113525">MKNYLRCILWGLCMLLLHAEGFAQGKTVSGTVTSAEDRIELPGVSVTVKGKSRGSVTDASGHYTINNVEASDVLVFSFIGMKPAERTVGNATTINVALQNDNETLDEVVVTALGIKQEKKALGYAVTEVKGATIAQTQRENFVNGLAGRVAGVDVNTTSGMPGASTSIMIRGVSSLSGSNQPLFVVDGLPISNSTFNTSAFASTASSATSLNNRSTDFTNRAADINPEDIESITILKGPEASALYGIDAASGAVVITTKRGKAGTPRIDYNNSFRVERINKFPEVQRVYDRGLNGVTDDSGEQTSYFGGRYPEGTQFYDNIDNFFQNGFTQKHNLSLSGGSEKATYRISGGYTGQEGFVPGTDLTKFNLSSAVTAEMNKYISADLTFAYTYTDNNSAFKGAGGPLLGLLSWPGTDDASIYLTPNGERRYYSTGDTEIENPFFNVNKNTINNINNRYITNARLMIEPTEWLRFVGNAGFDFSSGKITMVRHPESAYGFSRGGIFDQSLDNTRNFNLQYYGEADRSFFNNKLNANLKIGSAVYSQETYTQAVTGERFLAPGLFSIENTDNTTHRGRNRLSERRRIGAFGNLTLDYDNIFFLTLTGRNDWSSTLPLENRSFFYPSVGGSFIFTELEPLRGINNILSYGKLRASWAQVGKDANPYSIRAFLEPKGTTGGGFGYGFTGPSPNLRPEMTTSYEFGTELKFFGNRLGIDATYFNKLSEDQIVQDMRLSYATGFVLQAFNAGKMRTEGIELQLNASPVVSTNFTWDVLANFTHLWSELMSLPAGVNEFYMSDTWLYGNVRNGSVIGGPLTTLTGFDYQRNDAGQLLIDPSTGYPLRDLTEWVVVGDRQPDFTVGLTNSFSYKNLSLSFLLDFRKGGDIYNGTEHFLTARGLSMRTLDRETPVVFEGVLKDGNENSANPTQNTKVIDPSRDANFWSTSYGLPEINFIEKDINWMRLRDVTLNYNFDSNLLSRSKFIKSGSVFVTATDLFIITNYSGLDPVVNGNSAAVGGSGGVGFDYGNFPMPIGLNFGVRVGF</sequence>
<dbReference type="GO" id="GO:0009279">
    <property type="term" value="C:cell outer membrane"/>
    <property type="evidence" value="ECO:0007669"/>
    <property type="project" value="UniProtKB-SubCell"/>
</dbReference>
<dbReference type="PATRIC" id="fig|400092.3.peg.4629"/>
<evidence type="ECO:0000256" key="12">
    <source>
        <dbReference type="SAM" id="SignalP"/>
    </source>
</evidence>
<protein>
    <submittedName>
        <fullName evidence="15">Membrane receptor RagA</fullName>
    </submittedName>
</protein>
<keyword evidence="4 10" id="KW-0812">Transmembrane</keyword>
<evidence type="ECO:0000256" key="6">
    <source>
        <dbReference type="ARBA" id="ARBA00023077"/>
    </source>
</evidence>
<dbReference type="Pfam" id="PF07715">
    <property type="entry name" value="Plug"/>
    <property type="match status" value="1"/>
</dbReference>
<feature type="domain" description="TonB-dependent receptor plug" evidence="14">
    <location>
        <begin position="120"/>
        <end position="253"/>
    </location>
</feature>
<dbReference type="PANTHER" id="PTHR30069">
    <property type="entry name" value="TONB-DEPENDENT OUTER MEMBRANE RECEPTOR"/>
    <property type="match status" value="1"/>
</dbReference>
<evidence type="ECO:0000256" key="2">
    <source>
        <dbReference type="ARBA" id="ARBA00022448"/>
    </source>
</evidence>
<reference evidence="15 16" key="1">
    <citation type="journal article" date="2015" name="Sci. Rep.">
        <title>Unraveling adaptation of Pontibacter korlensis to radiation and infertility in desert through complete genome and comparative transcriptomic analysis.</title>
        <authorList>
            <person name="Dai J."/>
            <person name="Dai W."/>
            <person name="Qiu C."/>
            <person name="Yang Z."/>
            <person name="Zhang Y."/>
            <person name="Zhou M."/>
            <person name="Zhang L."/>
            <person name="Fang C."/>
            <person name="Gao Q."/>
            <person name="Yang Q."/>
            <person name="Li X."/>
            <person name="Wang Z."/>
            <person name="Wang Z."/>
            <person name="Jia Z."/>
            <person name="Chen X."/>
        </authorList>
    </citation>
    <scope>NUCLEOTIDE SEQUENCE [LARGE SCALE GENOMIC DNA]</scope>
    <source>
        <strain evidence="15 16">X14-1T</strain>
    </source>
</reference>
<evidence type="ECO:0000256" key="1">
    <source>
        <dbReference type="ARBA" id="ARBA00004571"/>
    </source>
</evidence>
<dbReference type="Gene3D" id="2.40.170.20">
    <property type="entry name" value="TonB-dependent receptor, beta-barrel domain"/>
    <property type="match status" value="1"/>
</dbReference>
<evidence type="ECO:0000259" key="14">
    <source>
        <dbReference type="Pfam" id="PF07715"/>
    </source>
</evidence>
<comment type="similarity">
    <text evidence="10 11">Belongs to the TonB-dependent receptor family.</text>
</comment>
<dbReference type="AlphaFoldDB" id="A0A0E3ZGT2"/>
<keyword evidence="5 12" id="KW-0732">Signal</keyword>
<dbReference type="SUPFAM" id="SSF56935">
    <property type="entry name" value="Porins"/>
    <property type="match status" value="1"/>
</dbReference>
<name>A0A0E3ZGT2_9BACT</name>
<evidence type="ECO:0000259" key="13">
    <source>
        <dbReference type="Pfam" id="PF00593"/>
    </source>
</evidence>
<dbReference type="STRING" id="400092.PKOR_21050"/>
<feature type="domain" description="TonB-dependent receptor-like beta-barrel" evidence="13">
    <location>
        <begin position="407"/>
        <end position="869"/>
    </location>
</feature>
<gene>
    <name evidence="15" type="ORF">PKOR_21050</name>
</gene>
<keyword evidence="16" id="KW-1185">Reference proteome</keyword>
<dbReference type="Pfam" id="PF13715">
    <property type="entry name" value="CarbopepD_reg_2"/>
    <property type="match status" value="1"/>
</dbReference>
<dbReference type="InterPro" id="IPR023996">
    <property type="entry name" value="TonB-dep_OMP_SusC/RagA"/>
</dbReference>
<evidence type="ECO:0000313" key="15">
    <source>
        <dbReference type="EMBL" id="AKD05104.1"/>
    </source>
</evidence>
<dbReference type="SUPFAM" id="SSF49464">
    <property type="entry name" value="Carboxypeptidase regulatory domain-like"/>
    <property type="match status" value="1"/>
</dbReference>
<evidence type="ECO:0000256" key="4">
    <source>
        <dbReference type="ARBA" id="ARBA00022692"/>
    </source>
</evidence>